<feature type="region of interest" description="Disordered" evidence="2">
    <location>
        <begin position="92"/>
        <end position="116"/>
    </location>
</feature>
<dbReference type="PANTHER" id="PTHR12932">
    <property type="entry name" value="P25 ALPHA-RELATED"/>
    <property type="match status" value="1"/>
</dbReference>
<dbReference type="SUPFAM" id="SSF47473">
    <property type="entry name" value="EF-hand"/>
    <property type="match status" value="1"/>
</dbReference>
<evidence type="ECO:0008006" key="5">
    <source>
        <dbReference type="Google" id="ProtNLM"/>
    </source>
</evidence>
<dbReference type="Proteomes" id="UP000801492">
    <property type="component" value="Unassembled WGS sequence"/>
</dbReference>
<dbReference type="GO" id="GO:0015631">
    <property type="term" value="F:tubulin binding"/>
    <property type="evidence" value="ECO:0007669"/>
    <property type="project" value="InterPro"/>
</dbReference>
<dbReference type="GO" id="GO:0001578">
    <property type="term" value="P:microtubule bundle formation"/>
    <property type="evidence" value="ECO:0007669"/>
    <property type="project" value="TreeGrafter"/>
</dbReference>
<accession>A0A8K0GMX8</accession>
<dbReference type="Pfam" id="PF05517">
    <property type="entry name" value="p25-alpha"/>
    <property type="match status" value="1"/>
</dbReference>
<comment type="similarity">
    <text evidence="1">Belongs to the TPPP family.</text>
</comment>
<dbReference type="GO" id="GO:0005874">
    <property type="term" value="C:microtubule"/>
    <property type="evidence" value="ECO:0007669"/>
    <property type="project" value="TreeGrafter"/>
</dbReference>
<comment type="caution">
    <text evidence="3">The sequence shown here is derived from an EMBL/GenBank/DDBJ whole genome shotgun (WGS) entry which is preliminary data.</text>
</comment>
<protein>
    <recommendedName>
        <fullName evidence="5">TPPP2 protein</fullName>
    </recommendedName>
</protein>
<proteinExistence type="inferred from homology"/>
<gene>
    <name evidence="3" type="ORF">ILUMI_02712</name>
</gene>
<dbReference type="OrthoDB" id="548799at2759"/>
<evidence type="ECO:0000313" key="3">
    <source>
        <dbReference type="EMBL" id="KAF2903478.1"/>
    </source>
</evidence>
<sequence length="116" mass="13220">MASGGMNLEQQFANFSRYGDDKSDGKTITLTNVDKWLKQAQLLDGRKITNTDTGVCFNKMKKRTISFNQFVKFVEDLANTKRMDPDEIKKGLMDCGLPGADQKKDEKEEKKPPVRR</sequence>
<evidence type="ECO:0000256" key="2">
    <source>
        <dbReference type="SAM" id="MobiDB-lite"/>
    </source>
</evidence>
<dbReference type="GO" id="GO:0032273">
    <property type="term" value="P:positive regulation of protein polymerization"/>
    <property type="evidence" value="ECO:0007669"/>
    <property type="project" value="TreeGrafter"/>
</dbReference>
<dbReference type="GO" id="GO:0046785">
    <property type="term" value="P:microtubule polymerization"/>
    <property type="evidence" value="ECO:0007669"/>
    <property type="project" value="InterPro"/>
</dbReference>
<evidence type="ECO:0000313" key="4">
    <source>
        <dbReference type="Proteomes" id="UP000801492"/>
    </source>
</evidence>
<dbReference type="EMBL" id="VTPC01001018">
    <property type="protein sequence ID" value="KAF2903478.1"/>
    <property type="molecule type" value="Genomic_DNA"/>
</dbReference>
<feature type="compositionally biased region" description="Basic and acidic residues" evidence="2">
    <location>
        <begin position="101"/>
        <end position="116"/>
    </location>
</feature>
<name>A0A8K0GMX8_IGNLU</name>
<keyword evidence="4" id="KW-1185">Reference proteome</keyword>
<reference evidence="3" key="1">
    <citation type="submission" date="2019-08" db="EMBL/GenBank/DDBJ databases">
        <title>The genome of the North American firefly Photinus pyralis.</title>
        <authorList>
            <consortium name="Photinus pyralis genome working group"/>
            <person name="Fallon T.R."/>
            <person name="Sander Lower S.E."/>
            <person name="Weng J.-K."/>
        </authorList>
    </citation>
    <scope>NUCLEOTIDE SEQUENCE</scope>
    <source>
        <strain evidence="3">TRF0915ILg1</strain>
        <tissue evidence="3">Whole body</tissue>
    </source>
</reference>
<dbReference type="InterPro" id="IPR011992">
    <property type="entry name" value="EF-hand-dom_pair"/>
</dbReference>
<evidence type="ECO:0000256" key="1">
    <source>
        <dbReference type="ARBA" id="ARBA00010994"/>
    </source>
</evidence>
<organism evidence="3 4">
    <name type="scientific">Ignelater luminosus</name>
    <name type="common">Cucubano</name>
    <name type="synonym">Pyrophorus luminosus</name>
    <dbReference type="NCBI Taxonomy" id="2038154"/>
    <lineage>
        <taxon>Eukaryota</taxon>
        <taxon>Metazoa</taxon>
        <taxon>Ecdysozoa</taxon>
        <taxon>Arthropoda</taxon>
        <taxon>Hexapoda</taxon>
        <taxon>Insecta</taxon>
        <taxon>Pterygota</taxon>
        <taxon>Neoptera</taxon>
        <taxon>Endopterygota</taxon>
        <taxon>Coleoptera</taxon>
        <taxon>Polyphaga</taxon>
        <taxon>Elateriformia</taxon>
        <taxon>Elateroidea</taxon>
        <taxon>Elateridae</taxon>
        <taxon>Agrypninae</taxon>
        <taxon>Pyrophorini</taxon>
        <taxon>Ignelater</taxon>
    </lineage>
</organism>
<dbReference type="AlphaFoldDB" id="A0A8K0GMX8"/>
<dbReference type="InterPro" id="IPR008907">
    <property type="entry name" value="TPP/p25"/>
</dbReference>
<dbReference type="PANTHER" id="PTHR12932:SF9">
    <property type="entry name" value="TUBULIN POLYMERIZATION-PROMOTING PROTEIN HOMOLOG"/>
    <property type="match status" value="1"/>
</dbReference>
<dbReference type="Gene3D" id="1.10.238.10">
    <property type="entry name" value="EF-hand"/>
    <property type="match status" value="1"/>
</dbReference>